<feature type="chain" id="PRO_5011821804" evidence="2">
    <location>
        <begin position="25"/>
        <end position="484"/>
    </location>
</feature>
<comment type="subcellular location">
    <subcellularLocation>
        <location evidence="2">Cell membrane</location>
        <topology evidence="2">Lipid-anchor</topology>
    </subcellularLocation>
</comment>
<evidence type="ECO:0000313" key="3">
    <source>
        <dbReference type="EMBL" id="AQT03746.1"/>
    </source>
</evidence>
<evidence type="ECO:0000256" key="2">
    <source>
        <dbReference type="RuleBase" id="RU362097"/>
    </source>
</evidence>
<dbReference type="NCBIfam" id="TIGR01845">
    <property type="entry name" value="outer_NodT"/>
    <property type="match status" value="1"/>
</dbReference>
<dbReference type="InterPro" id="IPR010131">
    <property type="entry name" value="MdtP/NodT-like"/>
</dbReference>
<sequence length="484" mass="51679">MPMSFSAPTARLLLTTLLCSGAVACSPFKTEMPPSQVTLPAQFTAAPASTSTEATDLTTWWTAWQDPLLTRLIQQALAANPEIRVAQARVQESRAYTTMAKSTLYPTLGATAGMMGGGMDWRHPVPPLLKMAEPNIQDPATDGHLAGITMAWEPDIWGGNRARARGAKQMALASEDVLHGTHMAIAADVAANYVTARGLQQRIALLDQSVSTLQSLLHYASARFDAGQTTQADLETIRGQIAAAQAQRPLLVAALDACRHRLAILSGLPPEHAPDLSAPAQYRVPAPPVTGLPSTVLERRPDVRLEKHLLDASLQRLISTKTDLLPRFGLEFFGGDGRLRFDGIPGVSGSGGLMAVNAYLPLFNAGRIQAKIHASDAQLHQALATYDQTVLTALAEVEDAYENRSSADQSITSLTAEVSALSRAATQARGLYEGGRFTMQDVLTTRIKKIAAQDDLATAQTRQALATVQLARALGGGWSNQPPS</sequence>
<dbReference type="EMBL" id="CP014687">
    <property type="protein sequence ID" value="AQT03746.1"/>
    <property type="molecule type" value="Genomic_DNA"/>
</dbReference>
<evidence type="ECO:0000256" key="1">
    <source>
        <dbReference type="ARBA" id="ARBA00007613"/>
    </source>
</evidence>
<dbReference type="Proteomes" id="UP000189055">
    <property type="component" value="Chromosome"/>
</dbReference>
<dbReference type="STRING" id="1076596.A0U91_00325"/>
<keyword evidence="2" id="KW-1134">Transmembrane beta strand</keyword>
<dbReference type="Gene3D" id="1.20.1600.10">
    <property type="entry name" value="Outer membrane efflux proteins (OEP)"/>
    <property type="match status" value="1"/>
</dbReference>
<organism evidence="3 4">
    <name type="scientific">Acetobacter persici</name>
    <dbReference type="NCBI Taxonomy" id="1076596"/>
    <lineage>
        <taxon>Bacteria</taxon>
        <taxon>Pseudomonadati</taxon>
        <taxon>Pseudomonadota</taxon>
        <taxon>Alphaproteobacteria</taxon>
        <taxon>Acetobacterales</taxon>
        <taxon>Acetobacteraceae</taxon>
        <taxon>Acetobacter</taxon>
    </lineage>
</organism>
<evidence type="ECO:0000313" key="4">
    <source>
        <dbReference type="Proteomes" id="UP000189055"/>
    </source>
</evidence>
<dbReference type="Gene3D" id="2.20.200.10">
    <property type="entry name" value="Outer membrane efflux proteins (OEP)"/>
    <property type="match status" value="1"/>
</dbReference>
<name>A0A1U9LBB2_9PROT</name>
<dbReference type="Pfam" id="PF02321">
    <property type="entry name" value="OEP"/>
    <property type="match status" value="2"/>
</dbReference>
<dbReference type="KEGG" id="aper:A0U91_00325"/>
<gene>
    <name evidence="3" type="ORF">A0U91_00325</name>
</gene>
<keyword evidence="2" id="KW-0812">Transmembrane</keyword>
<dbReference type="PANTHER" id="PTHR30203:SF29">
    <property type="entry name" value="PROTEIN CYAE"/>
    <property type="match status" value="1"/>
</dbReference>
<keyword evidence="2" id="KW-0449">Lipoprotein</keyword>
<dbReference type="SUPFAM" id="SSF56954">
    <property type="entry name" value="Outer membrane efflux proteins (OEP)"/>
    <property type="match status" value="1"/>
</dbReference>
<feature type="signal peptide" evidence="2">
    <location>
        <begin position="1"/>
        <end position="24"/>
    </location>
</feature>
<dbReference type="AlphaFoldDB" id="A0A1U9LBB2"/>
<comment type="similarity">
    <text evidence="1 2">Belongs to the outer membrane factor (OMF) (TC 1.B.17) family.</text>
</comment>
<reference evidence="3 4" key="1">
    <citation type="submission" date="2016-03" db="EMBL/GenBank/DDBJ databases">
        <title>Acetic acid bacteria sequencing.</title>
        <authorList>
            <person name="Brandt J."/>
            <person name="Jakob F."/>
            <person name="Vogel R.F."/>
        </authorList>
    </citation>
    <scope>NUCLEOTIDE SEQUENCE [LARGE SCALE GENOMIC DNA]</scope>
    <source>
        <strain evidence="3 4">TMW2.1084</strain>
    </source>
</reference>
<keyword evidence="2" id="KW-0732">Signal</keyword>
<dbReference type="InterPro" id="IPR003423">
    <property type="entry name" value="OMP_efflux"/>
</dbReference>
<proteinExistence type="inferred from homology"/>
<accession>A0A1U9LBB2</accession>
<dbReference type="GO" id="GO:0015562">
    <property type="term" value="F:efflux transmembrane transporter activity"/>
    <property type="evidence" value="ECO:0007669"/>
    <property type="project" value="InterPro"/>
</dbReference>
<keyword evidence="2" id="KW-0564">Palmitate</keyword>
<dbReference type="GO" id="GO:0005886">
    <property type="term" value="C:plasma membrane"/>
    <property type="evidence" value="ECO:0007669"/>
    <property type="project" value="UniProtKB-SubCell"/>
</dbReference>
<protein>
    <submittedName>
        <fullName evidence="3">RND transporter</fullName>
    </submittedName>
</protein>
<keyword evidence="2" id="KW-0472">Membrane</keyword>
<dbReference type="PANTHER" id="PTHR30203">
    <property type="entry name" value="OUTER MEMBRANE CATION EFFLUX PROTEIN"/>
    <property type="match status" value="1"/>
</dbReference>